<keyword evidence="1 9" id="KW-0547">Nucleotide-binding</keyword>
<evidence type="ECO:0000256" key="9">
    <source>
        <dbReference type="PROSITE-ProRule" id="PRU00560"/>
    </source>
</evidence>
<dbReference type="PROSITE" id="PS51217">
    <property type="entry name" value="UVRD_HELICASE_CTER"/>
    <property type="match status" value="1"/>
</dbReference>
<feature type="region of interest" description="Disordered" evidence="10">
    <location>
        <begin position="726"/>
        <end position="764"/>
    </location>
</feature>
<dbReference type="PROSITE" id="PS51198">
    <property type="entry name" value="UVRD_HELICASE_ATP_BIND"/>
    <property type="match status" value="1"/>
</dbReference>
<comment type="catalytic activity">
    <reaction evidence="6">
        <text>Couples ATP hydrolysis with the unwinding of duplex DNA by translocating in the 3'-5' direction.</text>
        <dbReference type="EC" id="5.6.2.4"/>
    </reaction>
</comment>
<dbReference type="SUPFAM" id="SSF52540">
    <property type="entry name" value="P-loop containing nucleoside triphosphate hydrolases"/>
    <property type="match status" value="1"/>
</dbReference>
<dbReference type="InterPro" id="IPR014017">
    <property type="entry name" value="DNA_helicase_UvrD-like_C"/>
</dbReference>
<evidence type="ECO:0000256" key="1">
    <source>
        <dbReference type="ARBA" id="ARBA00022741"/>
    </source>
</evidence>
<dbReference type="Pfam" id="PF00580">
    <property type="entry name" value="UvrD-helicase"/>
    <property type="match status" value="1"/>
</dbReference>
<feature type="region of interest" description="Disordered" evidence="10">
    <location>
        <begin position="1287"/>
        <end position="1347"/>
    </location>
</feature>
<dbReference type="GO" id="GO:0005829">
    <property type="term" value="C:cytosol"/>
    <property type="evidence" value="ECO:0007669"/>
    <property type="project" value="TreeGrafter"/>
</dbReference>
<dbReference type="Proteomes" id="UP000886752">
    <property type="component" value="Unassembled WGS sequence"/>
</dbReference>
<comment type="catalytic activity">
    <reaction evidence="8">
        <text>ATP + H2O = ADP + phosphate + H(+)</text>
        <dbReference type="Rhea" id="RHEA:13065"/>
        <dbReference type="ChEBI" id="CHEBI:15377"/>
        <dbReference type="ChEBI" id="CHEBI:15378"/>
        <dbReference type="ChEBI" id="CHEBI:30616"/>
        <dbReference type="ChEBI" id="CHEBI:43474"/>
        <dbReference type="ChEBI" id="CHEBI:456216"/>
        <dbReference type="EC" id="5.6.2.4"/>
    </reaction>
</comment>
<evidence type="ECO:0000256" key="10">
    <source>
        <dbReference type="SAM" id="MobiDB-lite"/>
    </source>
</evidence>
<dbReference type="GO" id="GO:0016787">
    <property type="term" value="F:hydrolase activity"/>
    <property type="evidence" value="ECO:0007669"/>
    <property type="project" value="UniProtKB-UniRule"/>
</dbReference>
<evidence type="ECO:0000256" key="2">
    <source>
        <dbReference type="ARBA" id="ARBA00022801"/>
    </source>
</evidence>
<sequence length="1347" mass="149194">MPDIQPQMTQIKASAGSGKTYTLTREFLKHLAGCQSQGRRAQACSLAGPEEDWRSVMAITFTNAAASEMQDRVLRVLKERALSADPADSSAPFLSQTQAREWLERIMHDKASLNISTIDSLLNLIVRMSALTENLPPDFTPVFTTDEILRPCWEAVTNEAWQGDRHLRALIARICEMAAIYDERNTFQAAHVITGKLTRLMPLLFTERLSNLTPEETFQTSEGQGLLPGLRKGILESMQVLLAANGTAPEGAAITFHKKCLTAFEKACQEYATGLGMPFEAATLADYAKLRLSKKCFDSAYFRKDSLPVTSKSGPAPEHVHETYATLVHEVREFLAVEALYRQSRICQPLLELARLIFERYERNQQAEGLVPNDRIPIMVERILSGEYGVAEALCRMGTRISHFLVDEFQDTSRDHWAALKPLVAEALARGGSFSWVGDVKQAIYGFRGGDSQLFDDISRDASLTCMLNSGVRRETLAANWRSRKEIIEFNNALFAPLDDRDLCRAVLETASPDLNLEATCRQVPAYCEDADDPDTPLIDYMAGKMAEAYAGAAQIPSPRTRDGGSVRLVLFGGDGADGQCDQDGQQEAAAGTEGEADDALSADEQCTAVHRLCLTAHATHPWSDLLVLVRTNRQALALARYLSQQGIPVITENSLLLSDHPLIVQSIALLTFLRAPEDDIAFWTVASGSIMNRDPADRPFAAERFLLDESLLALSRERRVRHALDVENYDPDDDPDADADPDDAAEDTAGDETSGAGADHRAQNRLGPVRTLAQAWSEAYPQAWNTLFVPLMDACGSITPYDLVAEWYDREDVDARFPEARPFVRRFLEILHTSRQRGIRSVGDFLDYWAEYGHEEKVPMPEGMDAVRIMTTHKAKGLQAPIVIVPWTSARSRSFFDLEVVEYYPEDGSAPLRALCPHIKVFPSWTARRLKDAFEAVNRFYVAFTRAEEALYVLVSAKPQGDGKLLHCLLEKAGDAIPAPVPWAQLQQELDADLTALTEQPEQQEQGPDQVPDPGQHQRHELAQASASEAGRPDAQAGVPRLWDGTGRSPLAASADWRPMDWMPRLRLHFDYQDESHPRDRAREEGILVHACLEELARLPAGLRKDAGAFARAREQVLQDRLQASPWLEEGAFADRAREELAWFAALDERCHWLDHGLPEQSICTSRGRMLRTDLLVRPHAENHLTGPLVVEYKHGLCEEPFLSDYHAQVLAYLRTLVAAGDKASPRPMGCIVYLRSRKLHLVLHDGSSPTLTGRVTGDAAPGVLLDEDEVPGLIARISGLAAQGARSMREQEQAQGTTQVQAQTRGKARKTAAQQAKDQAPRPRPGSLLDLCSDTGTGTNTDTNS</sequence>
<evidence type="ECO:0000256" key="7">
    <source>
        <dbReference type="ARBA" id="ARBA00034808"/>
    </source>
</evidence>
<dbReference type="GO" id="GO:0000725">
    <property type="term" value="P:recombinational repair"/>
    <property type="evidence" value="ECO:0007669"/>
    <property type="project" value="TreeGrafter"/>
</dbReference>
<feature type="domain" description="UvrD-like helicase ATP-binding" evidence="11">
    <location>
        <begin position="1"/>
        <end position="484"/>
    </location>
</feature>
<dbReference type="PANTHER" id="PTHR11070:SF67">
    <property type="entry name" value="DNA 3'-5' HELICASE"/>
    <property type="match status" value="1"/>
</dbReference>
<dbReference type="InterPro" id="IPR014016">
    <property type="entry name" value="UvrD-like_ATP-bd"/>
</dbReference>
<organism evidence="13 14">
    <name type="scientific">Candidatus Desulfovibrio intestinipullorum</name>
    <dbReference type="NCBI Taxonomy" id="2838536"/>
    <lineage>
        <taxon>Bacteria</taxon>
        <taxon>Pseudomonadati</taxon>
        <taxon>Thermodesulfobacteriota</taxon>
        <taxon>Desulfovibrionia</taxon>
        <taxon>Desulfovibrionales</taxon>
        <taxon>Desulfovibrionaceae</taxon>
        <taxon>Desulfovibrio</taxon>
    </lineage>
</organism>
<feature type="compositionally biased region" description="Low complexity" evidence="10">
    <location>
        <begin position="1001"/>
        <end position="1016"/>
    </location>
</feature>
<feature type="compositionally biased region" description="Acidic residues" evidence="10">
    <location>
        <begin position="728"/>
        <end position="751"/>
    </location>
</feature>
<feature type="compositionally biased region" description="Low complexity" evidence="10">
    <location>
        <begin position="1335"/>
        <end position="1347"/>
    </location>
</feature>
<name>A0A9D1TQ51_9BACT</name>
<evidence type="ECO:0000256" key="6">
    <source>
        <dbReference type="ARBA" id="ARBA00034617"/>
    </source>
</evidence>
<dbReference type="PANTHER" id="PTHR11070">
    <property type="entry name" value="UVRD / RECB / PCRA DNA HELICASE FAMILY MEMBER"/>
    <property type="match status" value="1"/>
</dbReference>
<evidence type="ECO:0000256" key="4">
    <source>
        <dbReference type="ARBA" id="ARBA00022840"/>
    </source>
</evidence>
<dbReference type="GO" id="GO:0003677">
    <property type="term" value="F:DNA binding"/>
    <property type="evidence" value="ECO:0007669"/>
    <property type="project" value="InterPro"/>
</dbReference>
<evidence type="ECO:0000256" key="5">
    <source>
        <dbReference type="ARBA" id="ARBA00023235"/>
    </source>
</evidence>
<keyword evidence="2 9" id="KW-0378">Hydrolase</keyword>
<proteinExistence type="predicted"/>
<dbReference type="Pfam" id="PF13361">
    <property type="entry name" value="UvrD_C"/>
    <property type="match status" value="1"/>
</dbReference>
<comment type="caution">
    <text evidence="13">The sequence shown here is derived from an EMBL/GenBank/DDBJ whole genome shotgun (WGS) entry which is preliminary data.</text>
</comment>
<evidence type="ECO:0000259" key="11">
    <source>
        <dbReference type="PROSITE" id="PS51198"/>
    </source>
</evidence>
<gene>
    <name evidence="13" type="ORF">H9894_09405</name>
</gene>
<protein>
    <recommendedName>
        <fullName evidence="7">DNA 3'-5' helicase</fullName>
        <ecNumber evidence="7">5.6.2.4</ecNumber>
    </recommendedName>
</protein>
<evidence type="ECO:0000256" key="8">
    <source>
        <dbReference type="ARBA" id="ARBA00048988"/>
    </source>
</evidence>
<keyword evidence="4 9" id="KW-0067">ATP-binding</keyword>
<reference evidence="13" key="1">
    <citation type="journal article" date="2021" name="PeerJ">
        <title>Extensive microbial diversity within the chicken gut microbiome revealed by metagenomics and culture.</title>
        <authorList>
            <person name="Gilroy R."/>
            <person name="Ravi A."/>
            <person name="Getino M."/>
            <person name="Pursley I."/>
            <person name="Horton D.L."/>
            <person name="Alikhan N.F."/>
            <person name="Baker D."/>
            <person name="Gharbi K."/>
            <person name="Hall N."/>
            <person name="Watson M."/>
            <person name="Adriaenssens E.M."/>
            <person name="Foster-Nyarko E."/>
            <person name="Jarju S."/>
            <person name="Secka A."/>
            <person name="Antonio M."/>
            <person name="Oren A."/>
            <person name="Chaudhuri R.R."/>
            <person name="La Ragione R."/>
            <person name="Hildebrand F."/>
            <person name="Pallen M.J."/>
        </authorList>
    </citation>
    <scope>NUCLEOTIDE SEQUENCE</scope>
    <source>
        <strain evidence="13">ChiHecec2B26-446</strain>
    </source>
</reference>
<feature type="binding site" evidence="9">
    <location>
        <begin position="13"/>
        <end position="20"/>
    </location>
    <ligand>
        <name>ATP</name>
        <dbReference type="ChEBI" id="CHEBI:30616"/>
    </ligand>
</feature>
<dbReference type="InterPro" id="IPR000212">
    <property type="entry name" value="DNA_helicase_UvrD/REP"/>
</dbReference>
<evidence type="ECO:0000313" key="13">
    <source>
        <dbReference type="EMBL" id="HIW01385.1"/>
    </source>
</evidence>
<keyword evidence="5" id="KW-0413">Isomerase</keyword>
<dbReference type="GO" id="GO:0005524">
    <property type="term" value="F:ATP binding"/>
    <property type="evidence" value="ECO:0007669"/>
    <property type="project" value="UniProtKB-UniRule"/>
</dbReference>
<feature type="region of interest" description="Disordered" evidence="10">
    <location>
        <begin position="1001"/>
        <end position="1049"/>
    </location>
</feature>
<keyword evidence="3 9" id="KW-0347">Helicase</keyword>
<feature type="compositionally biased region" description="Low complexity" evidence="10">
    <location>
        <begin position="1295"/>
        <end position="1306"/>
    </location>
</feature>
<reference evidence="13" key="2">
    <citation type="submission" date="2021-04" db="EMBL/GenBank/DDBJ databases">
        <authorList>
            <person name="Gilroy R."/>
        </authorList>
    </citation>
    <scope>NUCLEOTIDE SEQUENCE</scope>
    <source>
        <strain evidence="13">ChiHecec2B26-446</strain>
    </source>
</reference>
<feature type="domain" description="UvrD-like helicase C-terminal" evidence="12">
    <location>
        <begin position="505"/>
        <end position="878"/>
    </location>
</feature>
<dbReference type="Gene3D" id="3.40.50.300">
    <property type="entry name" value="P-loop containing nucleotide triphosphate hydrolases"/>
    <property type="match status" value="4"/>
</dbReference>
<dbReference type="InterPro" id="IPR027417">
    <property type="entry name" value="P-loop_NTPase"/>
</dbReference>
<accession>A0A9D1TQ51</accession>
<dbReference type="EC" id="5.6.2.4" evidence="7"/>
<dbReference type="EMBL" id="DXHV01000078">
    <property type="protein sequence ID" value="HIW01385.1"/>
    <property type="molecule type" value="Genomic_DNA"/>
</dbReference>
<evidence type="ECO:0000313" key="14">
    <source>
        <dbReference type="Proteomes" id="UP000886752"/>
    </source>
</evidence>
<evidence type="ECO:0000256" key="3">
    <source>
        <dbReference type="ARBA" id="ARBA00022806"/>
    </source>
</evidence>
<dbReference type="GO" id="GO:0043138">
    <property type="term" value="F:3'-5' DNA helicase activity"/>
    <property type="evidence" value="ECO:0007669"/>
    <property type="project" value="UniProtKB-EC"/>
</dbReference>
<evidence type="ECO:0000259" key="12">
    <source>
        <dbReference type="PROSITE" id="PS51217"/>
    </source>
</evidence>